<name>A0A2P2NZ32_RHIMU</name>
<protein>
    <submittedName>
        <fullName evidence="1">Uncharacterized protein</fullName>
    </submittedName>
</protein>
<evidence type="ECO:0000313" key="1">
    <source>
        <dbReference type="EMBL" id="MBX47745.1"/>
    </source>
</evidence>
<organism evidence="1">
    <name type="scientific">Rhizophora mucronata</name>
    <name type="common">Asiatic mangrove</name>
    <dbReference type="NCBI Taxonomy" id="61149"/>
    <lineage>
        <taxon>Eukaryota</taxon>
        <taxon>Viridiplantae</taxon>
        <taxon>Streptophyta</taxon>
        <taxon>Embryophyta</taxon>
        <taxon>Tracheophyta</taxon>
        <taxon>Spermatophyta</taxon>
        <taxon>Magnoliopsida</taxon>
        <taxon>eudicotyledons</taxon>
        <taxon>Gunneridae</taxon>
        <taxon>Pentapetalae</taxon>
        <taxon>rosids</taxon>
        <taxon>fabids</taxon>
        <taxon>Malpighiales</taxon>
        <taxon>Rhizophoraceae</taxon>
        <taxon>Rhizophora</taxon>
    </lineage>
</organism>
<sequence length="44" mass="5020">MISGNPLHTNSFDPSPHTIMWEALFTRMPFLVASCLHKFNCILT</sequence>
<reference evidence="1" key="1">
    <citation type="submission" date="2018-02" db="EMBL/GenBank/DDBJ databases">
        <title>Rhizophora mucronata_Transcriptome.</title>
        <authorList>
            <person name="Meera S.P."/>
            <person name="Sreeshan A."/>
            <person name="Augustine A."/>
        </authorList>
    </citation>
    <scope>NUCLEOTIDE SEQUENCE</scope>
    <source>
        <tissue evidence="1">Leaf</tissue>
    </source>
</reference>
<dbReference type="AlphaFoldDB" id="A0A2P2NZ32"/>
<dbReference type="EMBL" id="GGEC01067261">
    <property type="protein sequence ID" value="MBX47745.1"/>
    <property type="molecule type" value="Transcribed_RNA"/>
</dbReference>
<accession>A0A2P2NZ32</accession>
<proteinExistence type="predicted"/>